<gene>
    <name evidence="2" type="ORF">HMPREF9997_00114</name>
</gene>
<dbReference type="AlphaFoldDB" id="L1MMI0"/>
<evidence type="ECO:0000313" key="2">
    <source>
        <dbReference type="EMBL" id="EKX92448.1"/>
    </source>
</evidence>
<dbReference type="RefSeq" id="WP_006061811.1">
    <property type="nucleotide sequence ID" value="NZ_KB290821.1"/>
</dbReference>
<feature type="region of interest" description="Disordered" evidence="1">
    <location>
        <begin position="47"/>
        <end position="69"/>
    </location>
</feature>
<comment type="caution">
    <text evidence="2">The sequence shown here is derived from an EMBL/GenBank/DDBJ whole genome shotgun (WGS) entry which is preliminary data.</text>
</comment>
<proteinExistence type="predicted"/>
<dbReference type="InterPro" id="IPR019239">
    <property type="entry name" value="VapB_antitoxin"/>
</dbReference>
<dbReference type="PATRIC" id="fig|1035195.3.peg.106"/>
<dbReference type="Proteomes" id="UP000010445">
    <property type="component" value="Unassembled WGS sequence"/>
</dbReference>
<evidence type="ECO:0000313" key="3">
    <source>
        <dbReference type="Proteomes" id="UP000010445"/>
    </source>
</evidence>
<accession>L1MMI0</accession>
<sequence length="69" mass="7668">MNAMQMRLIVTLDDELVAKASKLTSITDHSALVHAALEALIQDQTERQLGEPTTSEAMPQRTHLIVKKQ</sequence>
<dbReference type="Pfam" id="PF09957">
    <property type="entry name" value="VapB_antitoxin"/>
    <property type="match status" value="1"/>
</dbReference>
<dbReference type="EMBL" id="AMEM01000005">
    <property type="protein sequence ID" value="EKX92448.1"/>
    <property type="molecule type" value="Genomic_DNA"/>
</dbReference>
<dbReference type="STRING" id="1035195.HMPREF9997_00114"/>
<organism evidence="2 3">
    <name type="scientific">Corynebacterium durum F0235</name>
    <dbReference type="NCBI Taxonomy" id="1035195"/>
    <lineage>
        <taxon>Bacteria</taxon>
        <taxon>Bacillati</taxon>
        <taxon>Actinomycetota</taxon>
        <taxon>Actinomycetes</taxon>
        <taxon>Mycobacteriales</taxon>
        <taxon>Corynebacteriaceae</taxon>
        <taxon>Corynebacterium</taxon>
    </lineage>
</organism>
<dbReference type="HOGENOM" id="CLU_2768794_0_0_11"/>
<keyword evidence="3" id="KW-1185">Reference proteome</keyword>
<reference evidence="2 3" key="1">
    <citation type="submission" date="2012-05" db="EMBL/GenBank/DDBJ databases">
        <authorList>
            <person name="Weinstock G."/>
            <person name="Sodergren E."/>
            <person name="Lobos E.A."/>
            <person name="Fulton L."/>
            <person name="Fulton R."/>
            <person name="Courtney L."/>
            <person name="Fronick C."/>
            <person name="O'Laughlin M."/>
            <person name="Godfrey J."/>
            <person name="Wilson R.M."/>
            <person name="Miner T."/>
            <person name="Farmer C."/>
            <person name="Delehaunty K."/>
            <person name="Cordes M."/>
            <person name="Minx P."/>
            <person name="Tomlinson C."/>
            <person name="Chen J."/>
            <person name="Wollam A."/>
            <person name="Pepin K.H."/>
            <person name="Bhonagiri V."/>
            <person name="Zhang X."/>
            <person name="Suruliraj S."/>
            <person name="Warren W."/>
            <person name="Mitreva M."/>
            <person name="Mardis E.R."/>
            <person name="Wilson R.K."/>
        </authorList>
    </citation>
    <scope>NUCLEOTIDE SEQUENCE [LARGE SCALE GENOMIC DNA]</scope>
    <source>
        <strain evidence="2 3">F0235</strain>
    </source>
</reference>
<evidence type="ECO:0000256" key="1">
    <source>
        <dbReference type="SAM" id="MobiDB-lite"/>
    </source>
</evidence>
<protein>
    <submittedName>
        <fullName evidence="2">Putative toxin-antitoxin system, antitoxin component, ribbon-helix-helix domain protein</fullName>
    </submittedName>
</protein>
<name>L1MMI0_9CORY</name>
<dbReference type="GeneID" id="84896572"/>